<dbReference type="InterPro" id="IPR005786">
    <property type="entry name" value="B_amino_transII"/>
</dbReference>
<comment type="catalytic activity">
    <reaction evidence="12 17">
        <text>L-valine + 2-oxoglutarate = 3-methyl-2-oxobutanoate + L-glutamate</text>
        <dbReference type="Rhea" id="RHEA:24813"/>
        <dbReference type="ChEBI" id="CHEBI:11851"/>
        <dbReference type="ChEBI" id="CHEBI:16810"/>
        <dbReference type="ChEBI" id="CHEBI:29985"/>
        <dbReference type="ChEBI" id="CHEBI:57762"/>
        <dbReference type="EC" id="2.6.1.42"/>
    </reaction>
</comment>
<evidence type="ECO:0000256" key="1">
    <source>
        <dbReference type="ARBA" id="ARBA00001933"/>
    </source>
</evidence>
<dbReference type="NCBIfam" id="NF009897">
    <property type="entry name" value="PRK13357.1"/>
    <property type="match status" value="1"/>
</dbReference>
<keyword evidence="9 17" id="KW-0808">Transferase</keyword>
<comment type="pathway">
    <text evidence="5">Amino-acid biosynthesis; L-leucine biosynthesis; L-leucine from 3-methyl-2-oxobutanoate: step 4/4.</text>
</comment>
<protein>
    <recommendedName>
        <fullName evidence="17">Branched-chain-amino-acid aminotransferase</fullName>
        <ecNumber evidence="17">2.6.1.42</ecNumber>
    </recommendedName>
</protein>
<comment type="catalytic activity">
    <reaction evidence="13 17">
        <text>L-isoleucine + 2-oxoglutarate = (S)-3-methyl-2-oxopentanoate + L-glutamate</text>
        <dbReference type="Rhea" id="RHEA:24801"/>
        <dbReference type="ChEBI" id="CHEBI:16810"/>
        <dbReference type="ChEBI" id="CHEBI:29985"/>
        <dbReference type="ChEBI" id="CHEBI:35146"/>
        <dbReference type="ChEBI" id="CHEBI:58045"/>
        <dbReference type="EC" id="2.6.1.42"/>
    </reaction>
</comment>
<comment type="catalytic activity">
    <reaction evidence="14 17">
        <text>L-leucine + 2-oxoglutarate = 4-methyl-2-oxopentanoate + L-glutamate</text>
        <dbReference type="Rhea" id="RHEA:18321"/>
        <dbReference type="ChEBI" id="CHEBI:16810"/>
        <dbReference type="ChEBI" id="CHEBI:17865"/>
        <dbReference type="ChEBI" id="CHEBI:29985"/>
        <dbReference type="ChEBI" id="CHEBI:57427"/>
        <dbReference type="EC" id="2.6.1.42"/>
    </reaction>
</comment>
<dbReference type="Pfam" id="PF01063">
    <property type="entry name" value="Aminotran_4"/>
    <property type="match status" value="1"/>
</dbReference>
<evidence type="ECO:0000256" key="18">
    <source>
        <dbReference type="SAM" id="MobiDB-lite"/>
    </source>
</evidence>
<dbReference type="PANTHER" id="PTHR11825">
    <property type="entry name" value="SUBGROUP IIII AMINOTRANSFERASE"/>
    <property type="match status" value="1"/>
</dbReference>
<evidence type="ECO:0000256" key="17">
    <source>
        <dbReference type="RuleBase" id="RU004517"/>
    </source>
</evidence>
<comment type="similarity">
    <text evidence="6 15">Belongs to the class-IV pyridoxal-phosphate-dependent aminotransferase family.</text>
</comment>
<evidence type="ECO:0000256" key="5">
    <source>
        <dbReference type="ARBA" id="ARBA00005072"/>
    </source>
</evidence>
<proteinExistence type="inferred from homology"/>
<evidence type="ECO:0000256" key="3">
    <source>
        <dbReference type="ARBA" id="ARBA00004824"/>
    </source>
</evidence>
<evidence type="ECO:0000256" key="12">
    <source>
        <dbReference type="ARBA" id="ARBA00048212"/>
    </source>
</evidence>
<dbReference type="RefSeq" id="WP_265790042.1">
    <property type="nucleotide sequence ID" value="NZ_BAABRS010000002.1"/>
</dbReference>
<keyword evidence="8 17" id="KW-0028">Amino-acid biosynthesis</keyword>
<feature type="region of interest" description="Disordered" evidence="18">
    <location>
        <begin position="1"/>
        <end position="23"/>
    </location>
</feature>
<evidence type="ECO:0000313" key="20">
    <source>
        <dbReference type="Proteomes" id="UP001207337"/>
    </source>
</evidence>
<dbReference type="PROSITE" id="PS00770">
    <property type="entry name" value="AA_TRANSFER_CLASS_4"/>
    <property type="match status" value="1"/>
</dbReference>
<dbReference type="InterPro" id="IPR036038">
    <property type="entry name" value="Aminotransferase-like"/>
</dbReference>
<evidence type="ECO:0000256" key="2">
    <source>
        <dbReference type="ARBA" id="ARBA00003109"/>
    </source>
</evidence>
<accession>A0ABT3PZV1</accession>
<keyword evidence="20" id="KW-1185">Reference proteome</keyword>
<dbReference type="InterPro" id="IPR043132">
    <property type="entry name" value="BCAT-like_C"/>
</dbReference>
<dbReference type="EC" id="2.6.1.42" evidence="17"/>
<comment type="cofactor">
    <cofactor evidence="1 16">
        <name>pyridoxal 5'-phosphate</name>
        <dbReference type="ChEBI" id="CHEBI:597326"/>
    </cofactor>
</comment>
<keyword evidence="7 17" id="KW-0032">Aminotransferase</keyword>
<dbReference type="InterPro" id="IPR033939">
    <property type="entry name" value="BCAT_family"/>
</dbReference>
<evidence type="ECO:0000256" key="16">
    <source>
        <dbReference type="RuleBase" id="RU004516"/>
    </source>
</evidence>
<comment type="pathway">
    <text evidence="3">Amino-acid biosynthesis; L-isoleucine biosynthesis; L-isoleucine from 2-oxobutanoate: step 4/4.</text>
</comment>
<feature type="compositionally biased region" description="Polar residues" evidence="18">
    <location>
        <begin position="1"/>
        <end position="20"/>
    </location>
</feature>
<dbReference type="InterPro" id="IPR043131">
    <property type="entry name" value="BCAT-like_N"/>
</dbReference>
<dbReference type="Gene3D" id="3.30.470.10">
    <property type="match status" value="1"/>
</dbReference>
<comment type="caution">
    <text evidence="19">The sequence shown here is derived from an EMBL/GenBank/DDBJ whole genome shotgun (WGS) entry which is preliminary data.</text>
</comment>
<comment type="function">
    <text evidence="2">Acts on leucine, isoleucine and valine.</text>
</comment>
<evidence type="ECO:0000256" key="14">
    <source>
        <dbReference type="ARBA" id="ARBA00049229"/>
    </source>
</evidence>
<evidence type="ECO:0000256" key="9">
    <source>
        <dbReference type="ARBA" id="ARBA00022679"/>
    </source>
</evidence>
<dbReference type="Proteomes" id="UP001207337">
    <property type="component" value="Unassembled WGS sequence"/>
</dbReference>
<dbReference type="NCBIfam" id="TIGR01123">
    <property type="entry name" value="ilvE_II"/>
    <property type="match status" value="1"/>
</dbReference>
<dbReference type="PIRSF" id="PIRSF006468">
    <property type="entry name" value="BCAT1"/>
    <property type="match status" value="1"/>
</dbReference>
<dbReference type="CDD" id="cd01557">
    <property type="entry name" value="BCAT_beta_family"/>
    <property type="match status" value="1"/>
</dbReference>
<dbReference type="InterPro" id="IPR001544">
    <property type="entry name" value="Aminotrans_IV"/>
</dbReference>
<sequence>MNRQSSAIPQTAKQQDSSFLQVERKGESRIHSVDLDNPGFGDVFSDHMLSMEYRDGQWQQPKVVPFGDLSLSPATATLHYGQTVFEGMKAFKSEDGDVNIFRLQDHLNRFNNSCARMCIPQPDANLLGKAIKKLIAIDRDWVPEKYGNALYIRPIVFAADACLGVKPAQTYRLIVLTSPVGAYYEEGFDPVNLTTTEDYIRAVKGGSGFVKTACNYGPTLLPAKKAKENGFTQIIWLDAHEHKYIEEVGTMNIFFKINGELYTPSLNGSILGGITRDSVIQLADKWDTPIHQRPLTIDEIFEEDDKGNLEEIFGTGTAAVISPVGSINHKGQTIVTDREQIGPFAQRLYDTITGIQYSTLEDTYQWMSSIG</sequence>
<dbReference type="Gene3D" id="3.20.10.10">
    <property type="entry name" value="D-amino Acid Aminotransferase, subunit A, domain 2"/>
    <property type="match status" value="1"/>
</dbReference>
<evidence type="ECO:0000256" key="10">
    <source>
        <dbReference type="ARBA" id="ARBA00022898"/>
    </source>
</evidence>
<evidence type="ECO:0000256" key="4">
    <source>
        <dbReference type="ARBA" id="ARBA00004931"/>
    </source>
</evidence>
<keyword evidence="10 16" id="KW-0663">Pyridoxal phosphate</keyword>
<evidence type="ECO:0000256" key="13">
    <source>
        <dbReference type="ARBA" id="ARBA00048798"/>
    </source>
</evidence>
<evidence type="ECO:0000313" key="19">
    <source>
        <dbReference type="EMBL" id="MCW9713398.1"/>
    </source>
</evidence>
<reference evidence="19 20" key="1">
    <citation type="submission" date="2021-11" db="EMBL/GenBank/DDBJ databases">
        <title>Aliifidinibius sp. nov., a new bacterium isolated from saline soil.</title>
        <authorList>
            <person name="Galisteo C."/>
            <person name="De La Haba R."/>
            <person name="Sanchez-Porro C."/>
            <person name="Ventosa A."/>
        </authorList>
    </citation>
    <scope>NUCLEOTIDE SEQUENCE [LARGE SCALE GENOMIC DNA]</scope>
    <source>
        <strain evidence="19 20">KACC 190600</strain>
    </source>
</reference>
<evidence type="ECO:0000256" key="6">
    <source>
        <dbReference type="ARBA" id="ARBA00009320"/>
    </source>
</evidence>
<comment type="pathway">
    <text evidence="4">Amino-acid biosynthesis; L-valine biosynthesis; L-valine from pyruvate: step 4/4.</text>
</comment>
<evidence type="ECO:0000256" key="8">
    <source>
        <dbReference type="ARBA" id="ARBA00022605"/>
    </source>
</evidence>
<dbReference type="SUPFAM" id="SSF56752">
    <property type="entry name" value="D-aminoacid aminotransferase-like PLP-dependent enzymes"/>
    <property type="match status" value="1"/>
</dbReference>
<evidence type="ECO:0000256" key="11">
    <source>
        <dbReference type="ARBA" id="ARBA00023304"/>
    </source>
</evidence>
<evidence type="ECO:0000256" key="7">
    <source>
        <dbReference type="ARBA" id="ARBA00022576"/>
    </source>
</evidence>
<dbReference type="GO" id="GO:0004084">
    <property type="term" value="F:branched-chain-amino-acid transaminase activity"/>
    <property type="evidence" value="ECO:0007669"/>
    <property type="project" value="UniProtKB-EC"/>
</dbReference>
<evidence type="ECO:0000256" key="15">
    <source>
        <dbReference type="RuleBase" id="RU004106"/>
    </source>
</evidence>
<organism evidence="19 20">
    <name type="scientific">Fodinibius salicampi</name>
    <dbReference type="NCBI Taxonomy" id="1920655"/>
    <lineage>
        <taxon>Bacteria</taxon>
        <taxon>Pseudomonadati</taxon>
        <taxon>Balneolota</taxon>
        <taxon>Balneolia</taxon>
        <taxon>Balneolales</taxon>
        <taxon>Balneolaceae</taxon>
        <taxon>Fodinibius</taxon>
    </lineage>
</organism>
<keyword evidence="11 17" id="KW-0100">Branched-chain amino acid biosynthesis</keyword>
<dbReference type="InterPro" id="IPR018300">
    <property type="entry name" value="Aminotrans_IV_CS"/>
</dbReference>
<name>A0ABT3PZV1_9BACT</name>
<gene>
    <name evidence="19" type="ORF">LQ318_10815</name>
</gene>
<dbReference type="PANTHER" id="PTHR11825:SF44">
    <property type="entry name" value="BRANCHED-CHAIN-AMINO-ACID AMINOTRANSFERASE"/>
    <property type="match status" value="1"/>
</dbReference>
<dbReference type="EMBL" id="JAJNDC010000002">
    <property type="protein sequence ID" value="MCW9713398.1"/>
    <property type="molecule type" value="Genomic_DNA"/>
</dbReference>